<dbReference type="PROSITE" id="PS51683">
    <property type="entry name" value="SAM_OMT_II"/>
    <property type="match status" value="1"/>
</dbReference>
<name>A0ABR2QEZ1_9ROSI</name>
<organism evidence="1 2">
    <name type="scientific">Hibiscus sabdariffa</name>
    <name type="common">roselle</name>
    <dbReference type="NCBI Taxonomy" id="183260"/>
    <lineage>
        <taxon>Eukaryota</taxon>
        <taxon>Viridiplantae</taxon>
        <taxon>Streptophyta</taxon>
        <taxon>Embryophyta</taxon>
        <taxon>Tracheophyta</taxon>
        <taxon>Spermatophyta</taxon>
        <taxon>Magnoliopsida</taxon>
        <taxon>eudicotyledons</taxon>
        <taxon>Gunneridae</taxon>
        <taxon>Pentapetalae</taxon>
        <taxon>rosids</taxon>
        <taxon>malvids</taxon>
        <taxon>Malvales</taxon>
        <taxon>Malvaceae</taxon>
        <taxon>Malvoideae</taxon>
        <taxon>Hibiscus</taxon>
    </lineage>
</organism>
<dbReference type="InterPro" id="IPR029063">
    <property type="entry name" value="SAM-dependent_MTases_sf"/>
</dbReference>
<dbReference type="Gene3D" id="3.40.50.150">
    <property type="entry name" value="Vaccinia Virus protein VP39"/>
    <property type="match status" value="1"/>
</dbReference>
<dbReference type="InterPro" id="IPR016461">
    <property type="entry name" value="COMT-like"/>
</dbReference>
<keyword evidence="2" id="KW-1185">Reference proteome</keyword>
<sequence length="165" mass="18716">MSLHCAIDLDIPDIIKKQAHADAHYRVDCYSPEAPPHQGMQHLPPHAHFTSLRLFAQQKLGDGATNEGGYVLTHASCLLLKDNPLRAEPLLKVMLDRILVQPKHFLGTYFQNNNCTPFVTAHGKMLWDYCGHDPWVNNSFNEVMASNARLVNSILIDKYKRDSRN</sequence>
<comment type="caution">
    <text evidence="1">The sequence shown here is derived from an EMBL/GenBank/DDBJ whole genome shotgun (WGS) entry which is preliminary data.</text>
</comment>
<accession>A0ABR2QEZ1</accession>
<evidence type="ECO:0000313" key="2">
    <source>
        <dbReference type="Proteomes" id="UP001396334"/>
    </source>
</evidence>
<dbReference type="PANTHER" id="PTHR11746">
    <property type="entry name" value="O-METHYLTRANSFERASE"/>
    <property type="match status" value="1"/>
</dbReference>
<dbReference type="Proteomes" id="UP001396334">
    <property type="component" value="Unassembled WGS sequence"/>
</dbReference>
<reference evidence="1 2" key="1">
    <citation type="journal article" date="2024" name="G3 (Bethesda)">
        <title>Genome assembly of Hibiscus sabdariffa L. provides insights into metabolisms of medicinal natural products.</title>
        <authorList>
            <person name="Kim T."/>
        </authorList>
    </citation>
    <scope>NUCLEOTIDE SEQUENCE [LARGE SCALE GENOMIC DNA]</scope>
    <source>
        <strain evidence="1">TK-2024</strain>
        <tissue evidence="1">Old leaves</tissue>
    </source>
</reference>
<proteinExistence type="predicted"/>
<evidence type="ECO:0000313" key="1">
    <source>
        <dbReference type="EMBL" id="KAK8999262.1"/>
    </source>
</evidence>
<protein>
    <submittedName>
        <fullName evidence="1">Uncharacterized protein</fullName>
    </submittedName>
</protein>
<dbReference type="EMBL" id="JBBPBN010000040">
    <property type="protein sequence ID" value="KAK8999262.1"/>
    <property type="molecule type" value="Genomic_DNA"/>
</dbReference>
<gene>
    <name evidence="1" type="ORF">V6N11_070438</name>
</gene>